<dbReference type="EMBL" id="BOPG01000024">
    <property type="protein sequence ID" value="GIJ56319.1"/>
    <property type="molecule type" value="Genomic_DNA"/>
</dbReference>
<sequence length="229" mass="24459">MIALLPVYRPSLHLPELAAELLRTGSTAGVVVVDDGSGSDSAEPLDAAEGLGCTVLRHATNRGKGIALKTGLRHIADAFPGEDAVSADADGQHSVADIERVGRRVGDTGRLVLGVRSFDTDVPLRSRFGNGLTRLLFRAATGRDVRDTQTGLRGYPAGLFPWLLAVPGEQFEYEMNVLLRGARDGHPVDQVDIATTYLADNASSHFGSLSDSVRIYRPLLRYALTPGGR</sequence>
<organism evidence="3 4">
    <name type="scientific">Virgisporangium aurantiacum</name>
    <dbReference type="NCBI Taxonomy" id="175570"/>
    <lineage>
        <taxon>Bacteria</taxon>
        <taxon>Bacillati</taxon>
        <taxon>Actinomycetota</taxon>
        <taxon>Actinomycetes</taxon>
        <taxon>Micromonosporales</taxon>
        <taxon>Micromonosporaceae</taxon>
        <taxon>Virgisporangium</taxon>
    </lineage>
</organism>
<protein>
    <recommendedName>
        <fullName evidence="2">Glycosyltransferase 2-like domain-containing protein</fullName>
    </recommendedName>
</protein>
<evidence type="ECO:0000256" key="1">
    <source>
        <dbReference type="ARBA" id="ARBA00006739"/>
    </source>
</evidence>
<dbReference type="CDD" id="cd04179">
    <property type="entry name" value="DPM_DPG-synthase_like"/>
    <property type="match status" value="1"/>
</dbReference>
<dbReference type="InterPro" id="IPR050256">
    <property type="entry name" value="Glycosyltransferase_2"/>
</dbReference>
<dbReference type="Gene3D" id="3.90.550.10">
    <property type="entry name" value="Spore Coat Polysaccharide Biosynthesis Protein SpsA, Chain A"/>
    <property type="match status" value="1"/>
</dbReference>
<name>A0A8J4DZU7_9ACTN</name>
<dbReference type="PANTHER" id="PTHR48090:SF7">
    <property type="entry name" value="RFBJ PROTEIN"/>
    <property type="match status" value="1"/>
</dbReference>
<feature type="domain" description="Glycosyltransferase 2-like" evidence="2">
    <location>
        <begin position="6"/>
        <end position="122"/>
    </location>
</feature>
<proteinExistence type="inferred from homology"/>
<comment type="similarity">
    <text evidence="1">Belongs to the glycosyltransferase 2 family.</text>
</comment>
<dbReference type="InterPro" id="IPR029044">
    <property type="entry name" value="Nucleotide-diphossugar_trans"/>
</dbReference>
<dbReference type="SUPFAM" id="SSF53448">
    <property type="entry name" value="Nucleotide-diphospho-sugar transferases"/>
    <property type="match status" value="1"/>
</dbReference>
<accession>A0A8J4DZU7</accession>
<comment type="caution">
    <text evidence="3">The sequence shown here is derived from an EMBL/GenBank/DDBJ whole genome shotgun (WGS) entry which is preliminary data.</text>
</comment>
<dbReference type="RefSeq" id="WP_203994434.1">
    <property type="nucleotide sequence ID" value="NZ_BOPG01000024.1"/>
</dbReference>
<evidence type="ECO:0000313" key="4">
    <source>
        <dbReference type="Proteomes" id="UP000612585"/>
    </source>
</evidence>
<gene>
    <name evidence="3" type="ORF">Vau01_038350</name>
</gene>
<dbReference type="PANTHER" id="PTHR48090">
    <property type="entry name" value="UNDECAPRENYL-PHOSPHATE 4-DEOXY-4-FORMAMIDO-L-ARABINOSE TRANSFERASE-RELATED"/>
    <property type="match status" value="1"/>
</dbReference>
<dbReference type="InterPro" id="IPR001173">
    <property type="entry name" value="Glyco_trans_2-like"/>
</dbReference>
<dbReference type="Proteomes" id="UP000612585">
    <property type="component" value="Unassembled WGS sequence"/>
</dbReference>
<dbReference type="AlphaFoldDB" id="A0A8J4DZU7"/>
<dbReference type="Pfam" id="PF00535">
    <property type="entry name" value="Glycos_transf_2"/>
    <property type="match status" value="1"/>
</dbReference>
<evidence type="ECO:0000259" key="2">
    <source>
        <dbReference type="Pfam" id="PF00535"/>
    </source>
</evidence>
<reference evidence="3" key="1">
    <citation type="submission" date="2021-01" db="EMBL/GenBank/DDBJ databases">
        <title>Whole genome shotgun sequence of Virgisporangium aurantiacum NBRC 16421.</title>
        <authorList>
            <person name="Komaki H."/>
            <person name="Tamura T."/>
        </authorList>
    </citation>
    <scope>NUCLEOTIDE SEQUENCE</scope>
    <source>
        <strain evidence="3">NBRC 16421</strain>
    </source>
</reference>
<evidence type="ECO:0000313" key="3">
    <source>
        <dbReference type="EMBL" id="GIJ56319.1"/>
    </source>
</evidence>
<keyword evidence="4" id="KW-1185">Reference proteome</keyword>